<dbReference type="RefSeq" id="WP_259056569.1">
    <property type="nucleotide sequence ID" value="NZ_JANUCT010000017.1"/>
</dbReference>
<dbReference type="EMBL" id="JANUCT010000017">
    <property type="protein sequence ID" value="MCS3904172.1"/>
    <property type="molecule type" value="Genomic_DNA"/>
</dbReference>
<sequence>MKAVALSCALLLTLAGCDWIGDPWVSGPEQLADERNRSPETQRQLIDRAERGQTDR</sequence>
<feature type="compositionally biased region" description="Basic and acidic residues" evidence="1">
    <location>
        <begin position="32"/>
        <end position="56"/>
    </location>
</feature>
<accession>A0AAE3HNU6</accession>
<dbReference type="Proteomes" id="UP001204445">
    <property type="component" value="Unassembled WGS sequence"/>
</dbReference>
<name>A0AAE3HNU6_9GAMM</name>
<protein>
    <recommendedName>
        <fullName evidence="4">Lipoprotein</fullName>
    </recommendedName>
</protein>
<evidence type="ECO:0000313" key="2">
    <source>
        <dbReference type="EMBL" id="MCS3904172.1"/>
    </source>
</evidence>
<keyword evidence="3" id="KW-1185">Reference proteome</keyword>
<proteinExistence type="predicted"/>
<organism evidence="2 3">
    <name type="scientific">Methylohalomonas lacus</name>
    <dbReference type="NCBI Taxonomy" id="398773"/>
    <lineage>
        <taxon>Bacteria</taxon>
        <taxon>Pseudomonadati</taxon>
        <taxon>Pseudomonadota</taxon>
        <taxon>Gammaproteobacteria</taxon>
        <taxon>Methylohalomonadales</taxon>
        <taxon>Methylohalomonadaceae</taxon>
        <taxon>Methylohalomonas</taxon>
    </lineage>
</organism>
<reference evidence="2" key="1">
    <citation type="submission" date="2022-08" db="EMBL/GenBank/DDBJ databases">
        <title>Genomic Encyclopedia of Type Strains, Phase III (KMG-III): the genomes of soil and plant-associated and newly described type strains.</title>
        <authorList>
            <person name="Whitman W."/>
        </authorList>
    </citation>
    <scope>NUCLEOTIDE SEQUENCE</scope>
    <source>
        <strain evidence="2">HMT 1</strain>
    </source>
</reference>
<dbReference type="AlphaFoldDB" id="A0AAE3HNU6"/>
<evidence type="ECO:0000313" key="3">
    <source>
        <dbReference type="Proteomes" id="UP001204445"/>
    </source>
</evidence>
<comment type="caution">
    <text evidence="2">The sequence shown here is derived from an EMBL/GenBank/DDBJ whole genome shotgun (WGS) entry which is preliminary data.</text>
</comment>
<gene>
    <name evidence="2" type="ORF">J2T55_002207</name>
</gene>
<evidence type="ECO:0000256" key="1">
    <source>
        <dbReference type="SAM" id="MobiDB-lite"/>
    </source>
</evidence>
<dbReference type="PROSITE" id="PS51257">
    <property type="entry name" value="PROKAR_LIPOPROTEIN"/>
    <property type="match status" value="1"/>
</dbReference>
<feature type="region of interest" description="Disordered" evidence="1">
    <location>
        <begin position="28"/>
        <end position="56"/>
    </location>
</feature>
<evidence type="ECO:0008006" key="4">
    <source>
        <dbReference type="Google" id="ProtNLM"/>
    </source>
</evidence>